<sequence>MPRLTRPATVLTTRKHGLLGATLALAALALGGCSTPGPNHAYLARLAEEPIIDVLPGAPDVDIPTYLSGLQDLYGIAYDPFTDHLFLRIYPGDFIRVIDRPARKIKRSFVVKDLPPGPGDLAIRSSDRHLFFVHPTEPAVIETTLYGVIVRTITFENVQGSPAGVAYDQKRDQLLILQGGDLAHVGRYDLKGKRLSGVALDRNVRLVSLAYDSVAAEFYVPLLDEAAVGIFDAKGHFLRKLSTPDGTAHDFVDVGERSLIRMF</sequence>
<reference evidence="2 3" key="1">
    <citation type="submission" date="2019-07" db="EMBL/GenBank/DDBJ databases">
        <title>Description of 53C-WASEF.</title>
        <authorList>
            <person name="Pitt A."/>
            <person name="Hahn M.W."/>
        </authorList>
    </citation>
    <scope>NUCLEOTIDE SEQUENCE [LARGE SCALE GENOMIC DNA]</scope>
    <source>
        <strain evidence="2 3">53C-WASEF</strain>
    </source>
</reference>
<evidence type="ECO:0000313" key="2">
    <source>
        <dbReference type="EMBL" id="TSJ79167.1"/>
    </source>
</evidence>
<feature type="signal peptide" evidence="1">
    <location>
        <begin position="1"/>
        <end position="26"/>
    </location>
</feature>
<dbReference type="PROSITE" id="PS51257">
    <property type="entry name" value="PROKAR_LIPOPROTEIN"/>
    <property type="match status" value="1"/>
</dbReference>
<name>A0A556QRA2_9BACT</name>
<gene>
    <name evidence="2" type="ORF">FPL22_07695</name>
</gene>
<dbReference type="SUPFAM" id="SSF63825">
    <property type="entry name" value="YWTD domain"/>
    <property type="match status" value="1"/>
</dbReference>
<dbReference type="EMBL" id="VMBG01000001">
    <property type="protein sequence ID" value="TSJ79167.1"/>
    <property type="molecule type" value="Genomic_DNA"/>
</dbReference>
<dbReference type="Proteomes" id="UP000315648">
    <property type="component" value="Unassembled WGS sequence"/>
</dbReference>
<dbReference type="OrthoDB" id="195773at2"/>
<comment type="caution">
    <text evidence="2">The sequence shown here is derived from an EMBL/GenBank/DDBJ whole genome shotgun (WGS) entry which is preliminary data.</text>
</comment>
<organism evidence="2 3">
    <name type="scientific">Rariglobus hedericola</name>
    <dbReference type="NCBI Taxonomy" id="2597822"/>
    <lineage>
        <taxon>Bacteria</taxon>
        <taxon>Pseudomonadati</taxon>
        <taxon>Verrucomicrobiota</taxon>
        <taxon>Opitutia</taxon>
        <taxon>Opitutales</taxon>
        <taxon>Opitutaceae</taxon>
        <taxon>Rariglobus</taxon>
    </lineage>
</organism>
<proteinExistence type="predicted"/>
<keyword evidence="1" id="KW-0732">Signal</keyword>
<keyword evidence="3" id="KW-1185">Reference proteome</keyword>
<evidence type="ECO:0000313" key="3">
    <source>
        <dbReference type="Proteomes" id="UP000315648"/>
    </source>
</evidence>
<feature type="chain" id="PRO_5022085740" description="6-bladed beta-propeller" evidence="1">
    <location>
        <begin position="27"/>
        <end position="263"/>
    </location>
</feature>
<evidence type="ECO:0000256" key="1">
    <source>
        <dbReference type="SAM" id="SignalP"/>
    </source>
</evidence>
<dbReference type="AlphaFoldDB" id="A0A556QRA2"/>
<protein>
    <recommendedName>
        <fullName evidence="4">6-bladed beta-propeller</fullName>
    </recommendedName>
</protein>
<evidence type="ECO:0008006" key="4">
    <source>
        <dbReference type="Google" id="ProtNLM"/>
    </source>
</evidence>
<accession>A0A556QRA2</accession>
<dbReference type="RefSeq" id="WP_144229509.1">
    <property type="nucleotide sequence ID" value="NZ_CBCRVV010000027.1"/>
</dbReference>